<sequence>MQPWTECPDLPAQLA</sequence>
<protein>
    <submittedName>
        <fullName evidence="1">Uncharacterized protein</fullName>
    </submittedName>
</protein>
<reference evidence="1" key="1">
    <citation type="submission" date="2018-02" db="EMBL/GenBank/DDBJ databases">
        <title>Rhizophora mucronata_Transcriptome.</title>
        <authorList>
            <person name="Meera S.P."/>
            <person name="Sreeshan A."/>
            <person name="Augustine A."/>
        </authorList>
    </citation>
    <scope>NUCLEOTIDE SEQUENCE</scope>
    <source>
        <tissue evidence="1">Leaf</tissue>
    </source>
</reference>
<accession>A0A2P2R2T3</accession>
<evidence type="ECO:0000313" key="1">
    <source>
        <dbReference type="EMBL" id="MBX73552.1"/>
    </source>
</evidence>
<dbReference type="EMBL" id="GGEC01093068">
    <property type="protein sequence ID" value="MBX73552.1"/>
    <property type="molecule type" value="Transcribed_RNA"/>
</dbReference>
<name>A0A2P2R2T3_RHIMU</name>
<proteinExistence type="predicted"/>
<organism evidence="1">
    <name type="scientific">Rhizophora mucronata</name>
    <name type="common">Asiatic mangrove</name>
    <dbReference type="NCBI Taxonomy" id="61149"/>
    <lineage>
        <taxon>Eukaryota</taxon>
        <taxon>Viridiplantae</taxon>
        <taxon>Streptophyta</taxon>
        <taxon>Embryophyta</taxon>
        <taxon>Tracheophyta</taxon>
        <taxon>Spermatophyta</taxon>
        <taxon>Magnoliopsida</taxon>
        <taxon>eudicotyledons</taxon>
        <taxon>Gunneridae</taxon>
        <taxon>Pentapetalae</taxon>
        <taxon>rosids</taxon>
        <taxon>fabids</taxon>
        <taxon>Malpighiales</taxon>
        <taxon>Rhizophoraceae</taxon>
        <taxon>Rhizophora</taxon>
    </lineage>
</organism>